<evidence type="ECO:0000256" key="3">
    <source>
        <dbReference type="ARBA" id="ARBA00022475"/>
    </source>
</evidence>
<evidence type="ECO:0000256" key="1">
    <source>
        <dbReference type="ARBA" id="ARBA00004651"/>
    </source>
</evidence>
<comment type="subcellular location">
    <subcellularLocation>
        <location evidence="1">Cell membrane</location>
        <topology evidence="1">Multi-pass membrane protein</topology>
    </subcellularLocation>
</comment>
<evidence type="ECO:0000256" key="4">
    <source>
        <dbReference type="ARBA" id="ARBA00022692"/>
    </source>
</evidence>
<evidence type="ECO:0000313" key="11">
    <source>
        <dbReference type="Proteomes" id="UP001204746"/>
    </source>
</evidence>
<dbReference type="PANTHER" id="PTHR11795:SF445">
    <property type="entry name" value="AMINO ACID ABC TRANSPORTER PERMEASE PROTEIN"/>
    <property type="match status" value="1"/>
</dbReference>
<protein>
    <submittedName>
        <fullName evidence="10">Branched-chain amino acid ABC transporter permease</fullName>
    </submittedName>
</protein>
<evidence type="ECO:0000256" key="8">
    <source>
        <dbReference type="ARBA" id="ARBA00037998"/>
    </source>
</evidence>
<dbReference type="Pfam" id="PF02653">
    <property type="entry name" value="BPD_transp_2"/>
    <property type="match status" value="1"/>
</dbReference>
<sequence length="293" mass="30143">MTIFVQTVLGGLLLGGVYSLVSAGLALSFGVTNIVDFAHGDFVTVGMYVAVVLGGAGIGPLLSAPVAAIVVALFGILIYTTALRRVVDRPQDTSDARHVPQLVVTFALGIVIQNALLLGFGPDQRTTPGGGHVLMLGPFTLDRAQLIAFCLAVTILGLLLITLRSTPLGRVISAVVDDQEVVTLLGIRSGRLLPLVFAVGLGLTGFAGSVISSYFPAAPASGLSFMTIAFIAVVLGGMRNVLGAVVAAPLIGITQQITATYLSPEIANLGVYAVFITVLLVRPHGLFGLKGLA</sequence>
<dbReference type="PANTHER" id="PTHR11795">
    <property type="entry name" value="BRANCHED-CHAIN AMINO ACID TRANSPORT SYSTEM PERMEASE PROTEIN LIVH"/>
    <property type="match status" value="1"/>
</dbReference>
<evidence type="ECO:0000256" key="5">
    <source>
        <dbReference type="ARBA" id="ARBA00022970"/>
    </source>
</evidence>
<evidence type="ECO:0000256" key="2">
    <source>
        <dbReference type="ARBA" id="ARBA00022448"/>
    </source>
</evidence>
<dbReference type="InterPro" id="IPR052157">
    <property type="entry name" value="BCAA_transport_permease"/>
</dbReference>
<keyword evidence="7 9" id="KW-0472">Membrane</keyword>
<keyword evidence="5" id="KW-0029">Amino-acid transport</keyword>
<keyword evidence="4 9" id="KW-0812">Transmembrane</keyword>
<feature type="transmembrane region" description="Helical" evidence="9">
    <location>
        <begin position="192"/>
        <end position="211"/>
    </location>
</feature>
<keyword evidence="6 9" id="KW-1133">Transmembrane helix</keyword>
<comment type="similarity">
    <text evidence="8">Belongs to the binding-protein-dependent transport system permease family. LivHM subfamily.</text>
</comment>
<dbReference type="CDD" id="cd06582">
    <property type="entry name" value="TM_PBP1_LivH_like"/>
    <property type="match status" value="1"/>
</dbReference>
<evidence type="ECO:0000256" key="9">
    <source>
        <dbReference type="SAM" id="Phobius"/>
    </source>
</evidence>
<comment type="caution">
    <text evidence="10">The sequence shown here is derived from an EMBL/GenBank/DDBJ whole genome shotgun (WGS) entry which is preliminary data.</text>
</comment>
<evidence type="ECO:0000256" key="7">
    <source>
        <dbReference type="ARBA" id="ARBA00023136"/>
    </source>
</evidence>
<dbReference type="EMBL" id="JANIAA010000027">
    <property type="protein sequence ID" value="MCQ8192635.1"/>
    <property type="molecule type" value="Genomic_DNA"/>
</dbReference>
<keyword evidence="3" id="KW-1003">Cell membrane</keyword>
<keyword evidence="11" id="KW-1185">Reference proteome</keyword>
<keyword evidence="2" id="KW-0813">Transport</keyword>
<dbReference type="RefSeq" id="WP_256653495.1">
    <property type="nucleotide sequence ID" value="NZ_JANIAA010000027.1"/>
</dbReference>
<feature type="transmembrane region" description="Helical" evidence="9">
    <location>
        <begin position="12"/>
        <end position="35"/>
    </location>
</feature>
<organism evidence="10 11">
    <name type="scientific">Streptomyces rugosispiralis</name>
    <dbReference type="NCBI Taxonomy" id="2967341"/>
    <lineage>
        <taxon>Bacteria</taxon>
        <taxon>Bacillati</taxon>
        <taxon>Actinomycetota</taxon>
        <taxon>Actinomycetes</taxon>
        <taxon>Kitasatosporales</taxon>
        <taxon>Streptomycetaceae</taxon>
        <taxon>Streptomyces</taxon>
    </lineage>
</organism>
<gene>
    <name evidence="10" type="ORF">NP777_31060</name>
</gene>
<feature type="transmembrane region" description="Helical" evidence="9">
    <location>
        <begin position="144"/>
        <end position="163"/>
    </location>
</feature>
<proteinExistence type="inferred from homology"/>
<dbReference type="InterPro" id="IPR001851">
    <property type="entry name" value="ABC_transp_permease"/>
</dbReference>
<accession>A0ABT1V5G5</accession>
<feature type="transmembrane region" description="Helical" evidence="9">
    <location>
        <begin position="42"/>
        <end position="62"/>
    </location>
</feature>
<dbReference type="Proteomes" id="UP001204746">
    <property type="component" value="Unassembled WGS sequence"/>
</dbReference>
<evidence type="ECO:0000313" key="10">
    <source>
        <dbReference type="EMBL" id="MCQ8192635.1"/>
    </source>
</evidence>
<name>A0ABT1V5G5_9ACTN</name>
<feature type="transmembrane region" description="Helical" evidence="9">
    <location>
        <begin position="269"/>
        <end position="289"/>
    </location>
</feature>
<evidence type="ECO:0000256" key="6">
    <source>
        <dbReference type="ARBA" id="ARBA00022989"/>
    </source>
</evidence>
<reference evidence="10 11" key="1">
    <citation type="submission" date="2022-07" db="EMBL/GenBank/DDBJ databases">
        <authorList>
            <person name="Phongsopitanun W."/>
            <person name="Tanasupawat S."/>
        </authorList>
    </citation>
    <scope>NUCLEOTIDE SEQUENCE [LARGE SCALE GENOMIC DNA]</scope>
    <source>
        <strain evidence="10 11">RCU-064</strain>
    </source>
</reference>
<feature type="transmembrane region" description="Helical" evidence="9">
    <location>
        <begin position="99"/>
        <end position="120"/>
    </location>
</feature>